<comment type="subcellular location">
    <subcellularLocation>
        <location evidence="1">Host cell</location>
    </subcellularLocation>
    <subcellularLocation>
        <location evidence="2">Secreted</location>
    </subcellularLocation>
</comment>
<dbReference type="GO" id="GO:0043657">
    <property type="term" value="C:host cell"/>
    <property type="evidence" value="ECO:0007669"/>
    <property type="project" value="UniProtKB-SubCell"/>
</dbReference>
<comment type="caution">
    <text evidence="5">The sequence shown here is derived from an EMBL/GenBank/DDBJ whole genome shotgun (WGS) entry which is preliminary data.</text>
</comment>
<accession>A0A8H3LPC7</accession>
<dbReference type="GO" id="GO:0005576">
    <property type="term" value="C:extracellular region"/>
    <property type="evidence" value="ECO:0007669"/>
    <property type="project" value="UniProtKB-SubCell"/>
</dbReference>
<protein>
    <recommendedName>
        <fullName evidence="4">Crinkler effector protein N-terminal domain-containing protein</fullName>
    </recommendedName>
</protein>
<dbReference type="Proteomes" id="UP000615446">
    <property type="component" value="Unassembled WGS sequence"/>
</dbReference>
<dbReference type="AlphaFoldDB" id="A0A8H3LPC7"/>
<evidence type="ECO:0000259" key="4">
    <source>
        <dbReference type="Pfam" id="PF20147"/>
    </source>
</evidence>
<dbReference type="EMBL" id="BLAL01000182">
    <property type="protein sequence ID" value="GES88978.1"/>
    <property type="molecule type" value="Genomic_DNA"/>
</dbReference>
<organism evidence="5 6">
    <name type="scientific">Rhizophagus clarus</name>
    <dbReference type="NCBI Taxonomy" id="94130"/>
    <lineage>
        <taxon>Eukaryota</taxon>
        <taxon>Fungi</taxon>
        <taxon>Fungi incertae sedis</taxon>
        <taxon>Mucoromycota</taxon>
        <taxon>Glomeromycotina</taxon>
        <taxon>Glomeromycetes</taxon>
        <taxon>Glomerales</taxon>
        <taxon>Glomeraceae</taxon>
        <taxon>Rhizophagus</taxon>
    </lineage>
</organism>
<reference evidence="5" key="1">
    <citation type="submission" date="2019-10" db="EMBL/GenBank/DDBJ databases">
        <title>Conservation and host-specific expression of non-tandemly repeated heterogenous ribosome RNA gene in arbuscular mycorrhizal fungi.</title>
        <authorList>
            <person name="Maeda T."/>
            <person name="Kobayashi Y."/>
            <person name="Nakagawa T."/>
            <person name="Ezawa T."/>
            <person name="Yamaguchi K."/>
            <person name="Bino T."/>
            <person name="Nishimoto Y."/>
            <person name="Shigenobu S."/>
            <person name="Kawaguchi M."/>
        </authorList>
    </citation>
    <scope>NUCLEOTIDE SEQUENCE</scope>
    <source>
        <strain evidence="5">HR1</strain>
    </source>
</reference>
<dbReference type="Pfam" id="PF20147">
    <property type="entry name" value="Crinkler"/>
    <property type="match status" value="1"/>
</dbReference>
<keyword evidence="3" id="KW-0964">Secreted</keyword>
<evidence type="ECO:0000313" key="6">
    <source>
        <dbReference type="Proteomes" id="UP000615446"/>
    </source>
</evidence>
<dbReference type="InterPro" id="IPR045379">
    <property type="entry name" value="Crinkler_N"/>
</dbReference>
<evidence type="ECO:0000313" key="5">
    <source>
        <dbReference type="EMBL" id="GES88978.1"/>
    </source>
</evidence>
<feature type="domain" description="Crinkler effector protein N-terminal" evidence="4">
    <location>
        <begin position="5"/>
        <end position="117"/>
    </location>
</feature>
<proteinExistence type="predicted"/>
<name>A0A8H3LPC7_9GLOM</name>
<evidence type="ECO:0000256" key="3">
    <source>
        <dbReference type="ARBA" id="ARBA00022525"/>
    </source>
</evidence>
<evidence type="ECO:0000256" key="2">
    <source>
        <dbReference type="ARBA" id="ARBA00004613"/>
    </source>
</evidence>
<gene>
    <name evidence="5" type="ORF">RCL2_001590100</name>
</gene>
<dbReference type="OrthoDB" id="2409171at2759"/>
<evidence type="ECO:0000256" key="1">
    <source>
        <dbReference type="ARBA" id="ARBA00004340"/>
    </source>
</evidence>
<sequence length="414" mass="47152">MSYILNCFVLGEDPFKKFFQFLLDTSEFPTIGLLKDAIITSQKLDFAAKEVKLWSVDFPITDANVNKKEKLDIINKCTNINVNIEDELGGVELPTFSMCSNEFITQKNLQHAHIIVQLPTERPVDDLKSTLEKLESKIDLIRSEVGNVYETSARLEIAKTNGSHYSSKFEISDLNGFIRLSLPRKKFANEKSKYDTPIYIQGYRANRLSYYIYNKNMKTALEESIKYIRSLPRINNFIESLNTLADRAEQALNDWKAFEKNSPNSSENRLFLANTKFLGVMLITSYIIDPKIAIENNHAPFNEVLELDIRGKPTSYHDTKNVSIEIGEIKLTTKNLLHGYRQLLIRLAALGYVIEALNSNDKDDEIADYSCDLVGILYVPKVPHIDVPSEWENGIKFPKGTTHTIRIVAVGDKP</sequence>